<name>A0A7U3V3E4_9ACTN</name>
<geneLocation type="plasmid" evidence="1 2">
    <name>pRVR1</name>
</geneLocation>
<keyword evidence="1" id="KW-0614">Plasmid</keyword>
<dbReference type="RefSeq" id="WP_202239768.1">
    <property type="nucleotide sequence ID" value="NZ_AP018366.1"/>
</dbReference>
<dbReference type="EMBL" id="AP018366">
    <property type="protein sequence ID" value="BBG20650.1"/>
    <property type="molecule type" value="Genomic_DNA"/>
</dbReference>
<dbReference type="Pfam" id="PF13814">
    <property type="entry name" value="Replic_Relax"/>
    <property type="match status" value="1"/>
</dbReference>
<dbReference type="InterPro" id="IPR036390">
    <property type="entry name" value="WH_DNA-bd_sf"/>
</dbReference>
<gene>
    <name evidence="1" type="ORF">RVR_P122</name>
</gene>
<proteinExistence type="predicted"/>
<organism evidence="1 2">
    <name type="scientific">Actinacidiphila reveromycinica</name>
    <dbReference type="NCBI Taxonomy" id="659352"/>
    <lineage>
        <taxon>Bacteria</taxon>
        <taxon>Bacillati</taxon>
        <taxon>Actinomycetota</taxon>
        <taxon>Actinomycetes</taxon>
        <taxon>Kitasatosporales</taxon>
        <taxon>Streptomycetaceae</taxon>
        <taxon>Actinacidiphila</taxon>
    </lineage>
</organism>
<dbReference type="AlphaFoldDB" id="A0A7U3V3E4"/>
<reference evidence="1 2" key="1">
    <citation type="journal article" date="2020" name="Sci. Rep.">
        <title>beta-carboline chemical signals induce reveromycin production through a LuxR family regulator in Streptomyces sp. SN-593.</title>
        <authorList>
            <person name="Panthee S."/>
            <person name="Kito N."/>
            <person name="Hayashi T."/>
            <person name="Shimizu T."/>
            <person name="Ishikawa J."/>
            <person name="Hamamoto H."/>
            <person name="Osada H."/>
            <person name="Takahashi S."/>
        </authorList>
    </citation>
    <scope>NUCLEOTIDE SEQUENCE [LARGE SCALE GENOMIC DNA]</scope>
    <source>
        <strain evidence="1 2">SN-593</strain>
        <plasmid evidence="1 2">pRVR1</plasmid>
    </source>
</reference>
<evidence type="ECO:0000313" key="2">
    <source>
        <dbReference type="Proteomes" id="UP000595703"/>
    </source>
</evidence>
<protein>
    <recommendedName>
        <fullName evidence="3">Replication-relaxation</fullName>
    </recommendedName>
</protein>
<dbReference type="SUPFAM" id="SSF46785">
    <property type="entry name" value="Winged helix' DNA-binding domain"/>
    <property type="match status" value="1"/>
</dbReference>
<evidence type="ECO:0000313" key="1">
    <source>
        <dbReference type="EMBL" id="BBG20650.1"/>
    </source>
</evidence>
<dbReference type="KEGG" id="arev:RVR_P122"/>
<sequence>MPYAPTVEPPQYGLTALAEQLLPVLYRHRLMTTGQLHRLLQPHVVHPTYLRRQLTRLRERGLVDAVVRNRGGGQGQQAWYCTPAGADVVEAARELTARPYRMTEHNASSQLQEHTLAVNDTGIAFVEAARAAGHDCGPLDWEPEVAHRFRDGEARADDDAFLTPDAVLSYVQRNGPRATAITYFLEIDRATEGPAQLADKLRAYARYQTYVPTAPVASRGRPDTGGEAWRGRYATFPLVLFVLTGATEAAMMRRAADVRALAAADARLRRAAHRLPAGITTLRQLQKFGPWEPVVTPVFGNNATPTNALSYAQS</sequence>
<keyword evidence="2" id="KW-1185">Reference proteome</keyword>
<accession>A0A7U3V3E4</accession>
<dbReference type="InterPro" id="IPR025855">
    <property type="entry name" value="Replic_Relax"/>
</dbReference>
<evidence type="ECO:0008006" key="3">
    <source>
        <dbReference type="Google" id="ProtNLM"/>
    </source>
</evidence>
<dbReference type="Proteomes" id="UP000595703">
    <property type="component" value="Plasmid pRVR1"/>
</dbReference>